<keyword evidence="21" id="KW-0175">Coiled coil</keyword>
<dbReference type="EMBL" id="GHBY01000488">
    <property type="protein sequence ID" value="MUP40665.1"/>
    <property type="molecule type" value="Transcribed_RNA"/>
</dbReference>
<evidence type="ECO:0000256" key="11">
    <source>
        <dbReference type="ARBA" id="ARBA00022989"/>
    </source>
</evidence>
<dbReference type="Gene3D" id="3.10.180.20">
    <property type="entry name" value="N-Acetylglucosaminyltransferase I, Domain 2"/>
    <property type="match status" value="1"/>
</dbReference>
<dbReference type="GO" id="GO:0000139">
    <property type="term" value="C:Golgi membrane"/>
    <property type="evidence" value="ECO:0007669"/>
    <property type="project" value="UniProtKB-SubCell"/>
</dbReference>
<evidence type="ECO:0000256" key="14">
    <source>
        <dbReference type="ARBA" id="ARBA00023157"/>
    </source>
</evidence>
<keyword evidence="11 20" id="KW-1133">Transmembrane helix</keyword>
<dbReference type="EC" id="2.4.1.101" evidence="17 20"/>
<dbReference type="GO" id="GO:0048471">
    <property type="term" value="C:perinuclear region of cytoplasm"/>
    <property type="evidence" value="ECO:0007669"/>
    <property type="project" value="UniProtKB-SubCell"/>
</dbReference>
<dbReference type="InterPro" id="IPR004139">
    <property type="entry name" value="Glyco_trans_13"/>
</dbReference>
<dbReference type="FunFam" id="3.10.180.20:FF:000001">
    <property type="entry name" value="alpha-1,3-mannosyl-glycoprotein 2-beta-N-acetylglucosaminyltransferase"/>
    <property type="match status" value="1"/>
</dbReference>
<feature type="transmembrane region" description="Helical" evidence="20">
    <location>
        <begin position="6"/>
        <end position="26"/>
    </location>
</feature>
<comment type="catalytic activity">
    <reaction evidence="19 20">
        <text>N(4)-(alpha-D-Man-(1-&gt;3)-[alpha-D-Man-(1-&gt;3)-[alpha-D-Man-(1-&gt;6)]-alpha-D-Man-(1-&gt;6)]-beta-D-Man-(1-&gt;4)-beta-D-GlcNAc-(1-&gt;4)-beta-D-GlcNAc)-L-asparaginyl-[protein] (N-glucan mannose isomer 5A1,2) + UDP-N-acetyl-alpha-D-glucosamine = N(4)-{beta-D-GlcNAc-(1-&gt;2)-alpha-D-Man-(1-&gt;3)-[alpha-D-Man-(1-&gt;3)-[alpha-D-Man-(1-&gt;6)]-alpha-D-Man-(1-&gt;6)]-beta-D-Man-(1-&gt;4)-beta-D-GlcNAc-(1-&gt;4)-beta-D-GlcNAc}-L-asparaginyl-[protein] + UDP + H(+)</text>
        <dbReference type="Rhea" id="RHEA:11456"/>
        <dbReference type="Rhea" id="RHEA-COMP:14367"/>
        <dbReference type="Rhea" id="RHEA-COMP:14368"/>
        <dbReference type="ChEBI" id="CHEBI:15378"/>
        <dbReference type="ChEBI" id="CHEBI:57705"/>
        <dbReference type="ChEBI" id="CHEBI:58223"/>
        <dbReference type="ChEBI" id="CHEBI:59087"/>
        <dbReference type="ChEBI" id="CHEBI:60625"/>
        <dbReference type="EC" id="2.4.1.101"/>
    </reaction>
</comment>
<evidence type="ECO:0000256" key="7">
    <source>
        <dbReference type="ARBA" id="ARBA00022679"/>
    </source>
</evidence>
<organism evidence="22">
    <name type="scientific">Hemiscolopendra marginata</name>
    <dbReference type="NCBI Taxonomy" id="943146"/>
    <lineage>
        <taxon>Eukaryota</taxon>
        <taxon>Metazoa</taxon>
        <taxon>Ecdysozoa</taxon>
        <taxon>Arthropoda</taxon>
        <taxon>Myriapoda</taxon>
        <taxon>Chilopoda</taxon>
        <taxon>Pleurostigmophora</taxon>
        <taxon>Scolopendromorpha</taxon>
        <taxon>Scolopendridae</taxon>
        <taxon>Hemiscolopendra</taxon>
    </lineage>
</organism>
<reference evidence="22" key="1">
    <citation type="submission" date="2018-11" db="EMBL/GenBank/DDBJ databases">
        <title>Venom-gland transcriptomics and venom proteomics of the Florida green centipede (Hemiscolopendra marginata) reveal sex-based variation in a centipede venom.</title>
        <authorList>
            <person name="Nystrom G.S."/>
            <person name="Ward M.J."/>
            <person name="Ellsworth S.A."/>
            <person name="Rokyta D.R."/>
        </authorList>
    </citation>
    <scope>NUCLEOTIDE SEQUENCE</scope>
    <source>
        <tissue evidence="22">Venom gland</tissue>
    </source>
</reference>
<keyword evidence="8 20" id="KW-0812">Transmembrane</keyword>
<feature type="coiled-coil region" evidence="21">
    <location>
        <begin position="43"/>
        <end position="70"/>
    </location>
</feature>
<dbReference type="PANTHER" id="PTHR10468:SF0">
    <property type="entry name" value="ALPHA-1,3-MANNOSYL-GLYCOPROTEIN 2-BETA-N-ACETYLGLUCOSAMINYLTRANSFERASE"/>
    <property type="match status" value="1"/>
</dbReference>
<dbReference type="AlphaFoldDB" id="A0A646QI39"/>
<keyword evidence="9 20" id="KW-0479">Metal-binding</keyword>
<dbReference type="FunFam" id="3.90.550.10:FF:000055">
    <property type="entry name" value="Alpha-1,3-mannosyl-glycoprotein 2-beta-N-acetylglucosaminyltransferase"/>
    <property type="match status" value="1"/>
</dbReference>
<keyword evidence="10 20" id="KW-0735">Signal-anchor</keyword>
<dbReference type="SUPFAM" id="SSF53448">
    <property type="entry name" value="Nucleotide-diphospho-sugar transferases"/>
    <property type="match status" value="1"/>
</dbReference>
<evidence type="ECO:0000313" key="22">
    <source>
        <dbReference type="EMBL" id="MUP40665.1"/>
    </source>
</evidence>
<proteinExistence type="inferred from homology"/>
<dbReference type="CDD" id="cd02514">
    <property type="entry name" value="GT13_GLCNAC-TI"/>
    <property type="match status" value="1"/>
</dbReference>
<dbReference type="PANTHER" id="PTHR10468">
    <property type="entry name" value="PROTEIN O-LINKED-MANNOSE BETA-1,2-N-ACETYLGLUCOSAMINYLTRANSFERASE 1/ALPHA-1,3-MANNOSYL-GLYCOPROTEIN 2-BETA-N-ACETYLGLUCOSAMINYLTRANSFERASE"/>
    <property type="match status" value="1"/>
</dbReference>
<protein>
    <recommendedName>
        <fullName evidence="17 20">Alpha-1,3-mannosyl-glycoprotein 2-beta-N-acetylglucosaminyltransferase</fullName>
        <shortName evidence="20">GNT-I</shortName>
        <shortName evidence="20">GlcNAc-T I</shortName>
        <ecNumber evidence="17 20">2.4.1.101</ecNumber>
    </recommendedName>
    <alternativeName>
        <fullName evidence="18 20">N-glycosyl-oligosaccharide-glycoprotein N-acetylglucosaminyltransferase I</fullName>
    </alternativeName>
</protein>
<keyword evidence="13 20" id="KW-0472">Membrane</keyword>
<comment type="similarity">
    <text evidence="4 20">Belongs to the glycosyltransferase 13 family.</text>
</comment>
<dbReference type="Pfam" id="PF03071">
    <property type="entry name" value="GNT-I"/>
    <property type="match status" value="1"/>
</dbReference>
<evidence type="ECO:0000256" key="12">
    <source>
        <dbReference type="ARBA" id="ARBA00023034"/>
    </source>
</evidence>
<dbReference type="UniPathway" id="UPA00378"/>
<accession>A0A646QI39</accession>
<evidence type="ECO:0000256" key="19">
    <source>
        <dbReference type="ARBA" id="ARBA00049421"/>
    </source>
</evidence>
<keyword evidence="5" id="KW-0963">Cytoplasm</keyword>
<dbReference type="GO" id="GO:0006487">
    <property type="term" value="P:protein N-linked glycosylation"/>
    <property type="evidence" value="ECO:0007669"/>
    <property type="project" value="TreeGrafter"/>
</dbReference>
<comment type="subcellular location">
    <subcellularLocation>
        <location evidence="2">Cytoplasm</location>
        <location evidence="2">Perinuclear region</location>
    </subcellularLocation>
    <subcellularLocation>
        <location evidence="1 20">Golgi apparatus membrane</location>
        <topology evidence="1 20">Single-pass type II membrane protein</topology>
    </subcellularLocation>
</comment>
<keyword evidence="14" id="KW-1015">Disulfide bond</keyword>
<comment type="pathway">
    <text evidence="3 20">Protein modification; protein glycosylation.</text>
</comment>
<sequence length="434" mass="50569">MRNRQFLFIVCASLFSWGAITYYLFLQRPQGKIQVLTSVGEHLNRLEAALQQQYKSNEELLSKLRQLRARNHGNELPSQPGQELSVQGIGGSKVVIAVLVFACNRVTVKRNLDQLIKFRPSKELFPIIVTQDCAHEQTANAIREYGDQLFHIQQPDQSDVVLPPKEKKFKGYYKISRHYGWALNQTFHLLNYDTVIVVEDDLDIAPDFFEYFMATYPLLKSDPTLWCVSAWNDNGKESLVADEPELLYRTDFFPGLGWMLTRNLWQELQNKWPKAYWDDWMRQPEQRKDRACIRPEISRTKTFGKIGVSNGLFYEKHLKYIKLNDVKVPFTQRDVTYLKKDNYDVQFVKQVYDSPSVSWEQLKSGQVAHAGSVRVTYNSKETFKKLTKVFGLMDDLKSGVPRAGYRGVISFMFKERRVYLAPPPDWKGYDPTWS</sequence>
<evidence type="ECO:0000256" key="3">
    <source>
        <dbReference type="ARBA" id="ARBA00004922"/>
    </source>
</evidence>
<dbReference type="Gene3D" id="3.90.550.10">
    <property type="entry name" value="Spore Coat Polysaccharide Biosynthesis Protein SpsA, Chain A"/>
    <property type="match status" value="1"/>
</dbReference>
<evidence type="ECO:0000256" key="1">
    <source>
        <dbReference type="ARBA" id="ARBA00004323"/>
    </source>
</evidence>
<comment type="cofactor">
    <cofactor evidence="20">
        <name>Mn(2+)</name>
        <dbReference type="ChEBI" id="CHEBI:29035"/>
    </cofactor>
    <text evidence="20">The cofactor is mostly bound to the substrate.</text>
</comment>
<keyword evidence="7 22" id="KW-0808">Transferase</keyword>
<evidence type="ECO:0000256" key="5">
    <source>
        <dbReference type="ARBA" id="ARBA00022490"/>
    </source>
</evidence>
<evidence type="ECO:0000256" key="13">
    <source>
        <dbReference type="ARBA" id="ARBA00023136"/>
    </source>
</evidence>
<name>A0A646QI39_9MYRI</name>
<evidence type="ECO:0000256" key="16">
    <source>
        <dbReference type="ARBA" id="ARBA00037706"/>
    </source>
</evidence>
<evidence type="ECO:0000256" key="10">
    <source>
        <dbReference type="ARBA" id="ARBA00022968"/>
    </source>
</evidence>
<evidence type="ECO:0000256" key="4">
    <source>
        <dbReference type="ARBA" id="ARBA00006492"/>
    </source>
</evidence>
<dbReference type="InterPro" id="IPR029044">
    <property type="entry name" value="Nucleotide-diphossugar_trans"/>
</dbReference>
<dbReference type="GO" id="GO:0030145">
    <property type="term" value="F:manganese ion binding"/>
    <property type="evidence" value="ECO:0007669"/>
    <property type="project" value="UniProtKB-UniRule"/>
</dbReference>
<evidence type="ECO:0000256" key="20">
    <source>
        <dbReference type="RuleBase" id="RU368119"/>
    </source>
</evidence>
<dbReference type="InterPro" id="IPR052261">
    <property type="entry name" value="Glycosyltransferase_13"/>
</dbReference>
<dbReference type="GO" id="GO:0003827">
    <property type="term" value="F:alpha-1,3-mannosylglycoprotein 2-beta-N-acetylglucosaminyltransferase activity"/>
    <property type="evidence" value="ECO:0007669"/>
    <property type="project" value="UniProtKB-UniRule"/>
</dbReference>
<evidence type="ECO:0000256" key="15">
    <source>
        <dbReference type="ARBA" id="ARBA00023211"/>
    </source>
</evidence>
<keyword evidence="6 20" id="KW-0328">Glycosyltransferase</keyword>
<evidence type="ECO:0000256" key="21">
    <source>
        <dbReference type="SAM" id="Coils"/>
    </source>
</evidence>
<evidence type="ECO:0000256" key="6">
    <source>
        <dbReference type="ARBA" id="ARBA00022676"/>
    </source>
</evidence>
<keyword evidence="12 20" id="KW-0333">Golgi apparatus</keyword>
<comment type="function">
    <text evidence="16 20">Initiates complex N-linked carbohydrate formation. Essential for the conversion of high-mannose to hybrid and complex N-glycans.</text>
</comment>
<keyword evidence="15 20" id="KW-0464">Manganese</keyword>
<evidence type="ECO:0000256" key="8">
    <source>
        <dbReference type="ARBA" id="ARBA00022692"/>
    </source>
</evidence>
<evidence type="ECO:0000256" key="2">
    <source>
        <dbReference type="ARBA" id="ARBA00004556"/>
    </source>
</evidence>
<evidence type="ECO:0000256" key="9">
    <source>
        <dbReference type="ARBA" id="ARBA00022723"/>
    </source>
</evidence>
<evidence type="ECO:0000256" key="17">
    <source>
        <dbReference type="ARBA" id="ARBA00038949"/>
    </source>
</evidence>
<evidence type="ECO:0000256" key="18">
    <source>
        <dbReference type="ARBA" id="ARBA00041712"/>
    </source>
</evidence>